<keyword evidence="1" id="KW-1133">Transmembrane helix</keyword>
<accession>A0A399J9C8</accession>
<keyword evidence="3" id="KW-1185">Reference proteome</keyword>
<evidence type="ECO:0000256" key="1">
    <source>
        <dbReference type="SAM" id="Phobius"/>
    </source>
</evidence>
<dbReference type="RefSeq" id="WP_119424652.1">
    <property type="nucleotide sequence ID" value="NZ_QQXK01000014.1"/>
</dbReference>
<gene>
    <name evidence="2" type="ORF">DWB68_08175</name>
</gene>
<feature type="transmembrane region" description="Helical" evidence="1">
    <location>
        <begin position="27"/>
        <end position="47"/>
    </location>
</feature>
<keyword evidence="1" id="KW-0812">Transmembrane</keyword>
<protein>
    <submittedName>
        <fullName evidence="2">Uncharacterized protein</fullName>
    </submittedName>
</protein>
<comment type="caution">
    <text evidence="2">The sequence shown here is derived from an EMBL/GenBank/DDBJ whole genome shotgun (WGS) entry which is preliminary data.</text>
</comment>
<organism evidence="2 3">
    <name type="scientific">Galactobacter valiniphilus</name>
    <dbReference type="NCBI Taxonomy" id="2676122"/>
    <lineage>
        <taxon>Bacteria</taxon>
        <taxon>Bacillati</taxon>
        <taxon>Actinomycetota</taxon>
        <taxon>Actinomycetes</taxon>
        <taxon>Micrococcales</taxon>
        <taxon>Micrococcaceae</taxon>
        <taxon>Galactobacter</taxon>
    </lineage>
</organism>
<evidence type="ECO:0000313" key="3">
    <source>
        <dbReference type="Proteomes" id="UP000265419"/>
    </source>
</evidence>
<reference evidence="2 3" key="1">
    <citation type="submission" date="2018-07" db="EMBL/GenBank/DDBJ databases">
        <title>Arthrobacter sp. nov., isolated from raw cow's milk with high bacterial count.</title>
        <authorList>
            <person name="Hahne J."/>
            <person name="Isele D."/>
            <person name="Lipski A."/>
        </authorList>
    </citation>
    <scope>NUCLEOTIDE SEQUENCE [LARGE SCALE GENOMIC DNA]</scope>
    <source>
        <strain evidence="2 3">JZ R-35</strain>
    </source>
</reference>
<sequence>MTIIAVVLAAFLLLASAQNDEPLPFHRLILTAILGGFGLFIVLIGQLQRMTSVLAGRHQEPAPPTP</sequence>
<proteinExistence type="predicted"/>
<dbReference type="EMBL" id="QQXK01000014">
    <property type="protein sequence ID" value="RII42201.1"/>
    <property type="molecule type" value="Genomic_DNA"/>
</dbReference>
<dbReference type="Proteomes" id="UP000265419">
    <property type="component" value="Unassembled WGS sequence"/>
</dbReference>
<evidence type="ECO:0000313" key="2">
    <source>
        <dbReference type="EMBL" id="RII42201.1"/>
    </source>
</evidence>
<name>A0A399J9C8_9MICC</name>
<dbReference type="AlphaFoldDB" id="A0A399J9C8"/>
<keyword evidence="1" id="KW-0472">Membrane</keyword>